<dbReference type="OrthoDB" id="360653at2759"/>
<dbReference type="EMBL" id="PJQD01000122">
    <property type="protein sequence ID" value="POY70331.1"/>
    <property type="molecule type" value="Genomic_DNA"/>
</dbReference>
<evidence type="ECO:0000313" key="6">
    <source>
        <dbReference type="EMBL" id="POY70331.1"/>
    </source>
</evidence>
<feature type="region of interest" description="Disordered" evidence="2">
    <location>
        <begin position="285"/>
        <end position="304"/>
    </location>
</feature>
<evidence type="ECO:0000313" key="7">
    <source>
        <dbReference type="Proteomes" id="UP000237144"/>
    </source>
</evidence>
<dbReference type="InterPro" id="IPR016024">
    <property type="entry name" value="ARM-type_fold"/>
</dbReference>
<feature type="compositionally biased region" description="Basic and acidic residues" evidence="2">
    <location>
        <begin position="2845"/>
        <end position="2860"/>
    </location>
</feature>
<sequence length="2860" mass="313121">MAKGGSSASRKAQPKSNGATNGNGTLRSLRHAASTSSAAASKPAKKVRSTASMTVAEKIAKRGAKPLVKGNNFRFVAPSDRMAKMKVDLEGVRDRREMIEGEEEAEGDDMHSLFGHALQQSQLINLSLPFIRFSKRVEPYSRSLPLVVHHRRELVEAVCQVLAGPSNEVELCGESILDLLPPLITDVAHLLLPSLPLLLVTLIRLTTPSPFNAANPRILQRVYDVLGALFRDLARDVLAASGEQDKGGLLEVWQIVRRGLGAPAPPLADEAEQMLVEGGQAGAVGATDAAAATESDDASDDEAEDVVADLPVASTSAKPLGGPAEDAQKLHTALPASFRTTPQTRRLLANAFALLVRKAKPASSEDVETLAGSLDGVMRLVIGDVAEVEELDGGERANGGRGAKGRRKGKGKGRGQEEGSSNVFAEGLTWLVAESCSAPNHFFHSRTPAILRAALHAIVALPRLADLSLPTEVVSHAYVTLTVYAEKKELLEPVVETVIKVLEAEVEAAVSTAEAGWDRICVPLQAIASHVGVQEGARLPASLKPRLLASLAPLSRLLTQSPPAAFLHALNDFLATLLPLAVLSDVLASNVRGLIESFFATDASETVFAAGCALASTLDEVAWPLWDTAFGATLLGATARELSASKDKKGKAESTDGSAFAEASIRDNSRALLAHLASTGRLQAVVDKGGAALVAWEKSTAALAQSTISNWQSAFAAGRTDLDDLDLELIDMLRIAPHLPQHRQAILPVLADLAAVVAKTPSSEARVAYLSSPANPAQVLASVLAAIAGISSRMKKAPSMAESLSNSVEAIIANFAWHRQVMHGLSALSLARNASNRSGTTREAVEAAILPNLLSEDTVLRRSALEIAMSLYPASETPTAADLIAKCIEVEDMPLTVQGAREKSMKVRRLGIVAHAQLGKEGSTEPVEPVLNIILRYLTAMLKVNFKPIWPEATAALALLAGRYPEQVWSAASRQLLAAATRGTDLFVTRKPDWAVGASGASGEVDLVFDEQALRDWHLEDRRAKLRRAEHRFEGNAGDELARTADLVKAQVTPERLVVSTYEAQLLALFCQIPDLAQKHSRQFVDVFLGCFQRDDVIPDNADEVPEYFNPDETSKDRKARLLAWLALFAKFTNPKALYRASDLDSQFRTLLAFPDVDIQKLALDCILRWKIPSVTANADRLKNLLESTKLRDELLQFVSTTDAGGLEPKDRADVVPLVIRIMYGLMISRLGRASASSGQGRAGRRAAILGALRTCTPTELDTLVDLLLGPLRKLLVPTASETFEFASVAPNVPGKRQLGFLGLLADVVKHLGKDIVHRWPDLLGVVVNLLHFAQRGLDDEAAAQQNAIDDAKEDEVDDDEEEEDDVDEPQHAPLRHIRQTAIKRFTDFFRLEVDFDYRPYLHAAFPSFISPRLPKLAAENAQAPSALLELFVTWSKRRDLIPFLVDFDQSLLPSLYRVLTVRNVKPAVVLRVFDLVSSINEFAEEDGGRQSSIGQSVIQPGVDVLLEQLGGLISLTASTFDAKGEIAQRQISLLCALAVYVDSQEQATQFLLLAAPLLRKPNKVVSEKIKTDLLKIVTALYPLARPATGTVLYERCCDVVATLFLSARSRSARLQLVAALNSIASVDRSYATVAHLVDELNSFSVKRSEEPDFDRRLAAFSSLNEGMYQTLRPADWIVVLHNMLFFVQDAEELSIRSNASYALRRFVEVSAVAADADLRNTLVRVFMPGIRNVLRSKNELIRSEVLSVLGYAVEKVEGVLELEQLRVLLFDGDEEANFFNNILHIQNHRRTRALRRLADAVEAGAITSKTIADIFLPLIDHFVANGEDKKDPDLVNETVQCFGRLAKHLGWSAYTKVVYQYLNLAKTGGTVQKACLRTLVSVLKSFHFDLAGQPQQLDSTTNRMVPQLLAYLEKRDETDQEVRIPVAEGIAAVIQHIPGDAKYVQETALLMALAQTLRSRDQHVRDLVRSTLVNIVVANGGDILGRAVKELRKALARGPQLHVLAFTVHALLVRLAEAPEGVEFDQALDEVVPVLDADIFGAPSKDRLSQEFRAKTKFREVKSFKSLDSFQILARVISPVRISALLSPLRGIISSTDSAKALRDVEEVFKVLATGLTANTALDAVVTLDLCHSLISQNASFLKSVQKVRRNAKAAPDYHVQLERDVAGERDYYSKNAYRFVSFGLEVFNAAFRKSVFDLDSPEVLSRMEPLVALVGNALYSDDPVVLARSMRATASLIRCPLGTTEQAAPVLVKQMLSVIERSGSTESELAQSALRTLSTVLRDCKTATLSEKQLTTLLELIGPDLEEADRQATLFQVLRAVMARKFVAPEIYDLMNKVAEMLVTNQSGHVREVCRAIYLQFLLDYPQGRGRLRDSLAFLAKNLSYEYESGRLSVLELVSAILQKFAAQLVKESADLFFVALVMVVANDDSTRCREMAGELIKVLFTRVEKETRDVLLAMMSSWAGQKAQPQLSRTAIQLYGVAIEALGPDGRSAAAGVLDILLDVLVDSEQRLEEAERDGDDVEEVERIWQLPYQALQALAHVYRIFPEEVSPDKKEYQALWQAVRGHLLYPHLWVRTSSARLLGSLYAANQAAIANSTLPERHPLATANLLDAAQKSCLQLKSAVLDDGLAMQIVKNLFFAAKCFAARTVVPEADGNEGDESGDEEEQAEKGQEGEAQRSADPLRWLFTRLSFQARQAHTHRPSMYAQDAGQWSRQPATILRWFAAVISFLDAPTLQRFVVQMATPIFRISEDPNAQDPQMAELQTLAREVQDLLQSKIGTTAYSQVHNQIRQKAAMRRQERKQTLAQQAISDPAEDAKRKAKRAELRKAQKKKRTAAFAAQKERFGEGSKRRRTDE</sequence>
<reference evidence="6 7" key="1">
    <citation type="journal article" date="2018" name="Front. Microbiol.">
        <title>Prospects for Fungal Bioremediation of Acidic Radioactive Waste Sites: Characterization and Genome Sequence of Rhodotorula taiwanensis MD1149.</title>
        <authorList>
            <person name="Tkavc R."/>
            <person name="Matrosova V.Y."/>
            <person name="Grichenko O.E."/>
            <person name="Gostincar C."/>
            <person name="Volpe R.P."/>
            <person name="Klimenkova P."/>
            <person name="Gaidamakova E.K."/>
            <person name="Zhou C.E."/>
            <person name="Stewart B.J."/>
            <person name="Lyman M.G."/>
            <person name="Malfatti S.A."/>
            <person name="Rubinfeld B."/>
            <person name="Courtot M."/>
            <person name="Singh J."/>
            <person name="Dalgard C.L."/>
            <person name="Hamilton T."/>
            <person name="Frey K.G."/>
            <person name="Gunde-Cimerman N."/>
            <person name="Dugan L."/>
            <person name="Daly M.J."/>
        </authorList>
    </citation>
    <scope>NUCLEOTIDE SEQUENCE [LARGE SCALE GENOMIC DNA]</scope>
    <source>
        <strain evidence="6 7">MD1149</strain>
    </source>
</reference>
<feature type="region of interest" description="Disordered" evidence="2">
    <location>
        <begin position="1350"/>
        <end position="1372"/>
    </location>
</feature>
<feature type="domain" description="U3 small nucleolar RNA-associated protein 20" evidence="4">
    <location>
        <begin position="1916"/>
        <end position="2136"/>
    </location>
</feature>
<feature type="domain" description="U3 small nucleolar RNA-associated protein 20 C-terminal" evidence="5">
    <location>
        <begin position="2578"/>
        <end position="2840"/>
    </location>
</feature>
<feature type="coiled-coil region" evidence="1">
    <location>
        <begin position="2501"/>
        <end position="2528"/>
    </location>
</feature>
<feature type="region of interest" description="Disordered" evidence="2">
    <location>
        <begin position="1"/>
        <end position="51"/>
    </location>
</feature>
<feature type="region of interest" description="Disordered" evidence="2">
    <location>
        <begin position="393"/>
        <end position="420"/>
    </location>
</feature>
<dbReference type="GO" id="GO:0030686">
    <property type="term" value="C:90S preribosome"/>
    <property type="evidence" value="ECO:0007669"/>
    <property type="project" value="TreeGrafter"/>
</dbReference>
<dbReference type="InterPro" id="IPR052575">
    <property type="entry name" value="SSU_processome_comp_20"/>
</dbReference>
<gene>
    <name evidence="6" type="ORF">BMF94_6611</name>
</gene>
<proteinExistence type="predicted"/>
<evidence type="ECO:0000259" key="4">
    <source>
        <dbReference type="Pfam" id="PF20416"/>
    </source>
</evidence>
<evidence type="ECO:0000256" key="2">
    <source>
        <dbReference type="SAM" id="MobiDB-lite"/>
    </source>
</evidence>
<dbReference type="InterPro" id="IPR011430">
    <property type="entry name" value="UTP20_N"/>
</dbReference>
<evidence type="ECO:0000259" key="5">
    <source>
        <dbReference type="Pfam" id="PF23099"/>
    </source>
</evidence>
<dbReference type="InterPro" id="IPR046523">
    <property type="entry name" value="UTP20_dom"/>
</dbReference>
<evidence type="ECO:0000259" key="3">
    <source>
        <dbReference type="Pfam" id="PF07539"/>
    </source>
</evidence>
<dbReference type="Proteomes" id="UP000237144">
    <property type="component" value="Unassembled WGS sequence"/>
</dbReference>
<dbReference type="Gene3D" id="1.25.10.10">
    <property type="entry name" value="Leucine-rich Repeat Variant"/>
    <property type="match status" value="2"/>
</dbReference>
<dbReference type="Pfam" id="PF23099">
    <property type="entry name" value="UTP20_C"/>
    <property type="match status" value="1"/>
</dbReference>
<dbReference type="PANTHER" id="PTHR17695:SF11">
    <property type="entry name" value="SMALL SUBUNIT PROCESSOME COMPONENT 20 HOMOLOG"/>
    <property type="match status" value="1"/>
</dbReference>
<evidence type="ECO:0000256" key="1">
    <source>
        <dbReference type="SAM" id="Coils"/>
    </source>
</evidence>
<keyword evidence="1" id="KW-0175">Coiled coil</keyword>
<feature type="compositionally biased region" description="Basic and acidic residues" evidence="2">
    <location>
        <begin position="2819"/>
        <end position="2832"/>
    </location>
</feature>
<feature type="region of interest" description="Disordered" evidence="2">
    <location>
        <begin position="2807"/>
        <end position="2860"/>
    </location>
</feature>
<comment type="caution">
    <text evidence="6">The sequence shown here is derived from an EMBL/GenBank/DDBJ whole genome shotgun (WGS) entry which is preliminary data.</text>
</comment>
<dbReference type="Pfam" id="PF07539">
    <property type="entry name" value="UTP20_N"/>
    <property type="match status" value="1"/>
</dbReference>
<dbReference type="InterPro" id="IPR057525">
    <property type="entry name" value="UTP20_C"/>
</dbReference>
<protein>
    <submittedName>
        <fullName evidence="6">Uncharacterized protein</fullName>
    </submittedName>
</protein>
<feature type="compositionally biased region" description="Basic and acidic residues" evidence="2">
    <location>
        <begin position="2672"/>
        <end position="2682"/>
    </location>
</feature>
<name>A0A2S5B0Y4_9BASI</name>
<dbReference type="Pfam" id="PF20416">
    <property type="entry name" value="UTP20"/>
    <property type="match status" value="1"/>
</dbReference>
<dbReference type="SUPFAM" id="SSF48371">
    <property type="entry name" value="ARM repeat"/>
    <property type="match status" value="2"/>
</dbReference>
<feature type="compositionally biased region" description="Basic residues" evidence="2">
    <location>
        <begin position="403"/>
        <end position="413"/>
    </location>
</feature>
<dbReference type="PANTHER" id="PTHR17695">
    <property type="entry name" value="SMALL SUBUNIT PROCESSOME COMPONENT 20 HOMOLOG"/>
    <property type="match status" value="1"/>
</dbReference>
<dbReference type="STRING" id="741276.A0A2S5B0Y4"/>
<dbReference type="GO" id="GO:0032040">
    <property type="term" value="C:small-subunit processome"/>
    <property type="evidence" value="ECO:0007669"/>
    <property type="project" value="TreeGrafter"/>
</dbReference>
<feature type="compositionally biased region" description="Polar residues" evidence="2">
    <location>
        <begin position="1"/>
        <end position="26"/>
    </location>
</feature>
<feature type="region of interest" description="Disordered" evidence="2">
    <location>
        <begin position="2656"/>
        <end position="2683"/>
    </location>
</feature>
<dbReference type="InterPro" id="IPR011989">
    <property type="entry name" value="ARM-like"/>
</dbReference>
<organism evidence="6 7">
    <name type="scientific">Rhodotorula taiwanensis</name>
    <dbReference type="NCBI Taxonomy" id="741276"/>
    <lineage>
        <taxon>Eukaryota</taxon>
        <taxon>Fungi</taxon>
        <taxon>Dikarya</taxon>
        <taxon>Basidiomycota</taxon>
        <taxon>Pucciniomycotina</taxon>
        <taxon>Microbotryomycetes</taxon>
        <taxon>Sporidiobolales</taxon>
        <taxon>Sporidiobolaceae</taxon>
        <taxon>Rhodotorula</taxon>
    </lineage>
</organism>
<feature type="compositionally biased region" description="Acidic residues" evidence="2">
    <location>
        <begin position="1352"/>
        <end position="1368"/>
    </location>
</feature>
<feature type="compositionally biased region" description="Acidic residues" evidence="2">
    <location>
        <begin position="294"/>
        <end position="304"/>
    </location>
</feature>
<feature type="domain" description="U3 small nucleolar RNA-associated protein 20 N-terminal" evidence="3">
    <location>
        <begin position="1118"/>
        <end position="1739"/>
    </location>
</feature>
<keyword evidence="7" id="KW-1185">Reference proteome</keyword>
<feature type="compositionally biased region" description="Acidic residues" evidence="2">
    <location>
        <begin position="2658"/>
        <end position="2671"/>
    </location>
</feature>
<accession>A0A2S5B0Y4</accession>
<feature type="compositionally biased region" description="Low complexity" evidence="2">
    <location>
        <begin position="31"/>
        <end position="42"/>
    </location>
</feature>